<dbReference type="SUPFAM" id="SSF55874">
    <property type="entry name" value="ATPase domain of HSP90 chaperone/DNA topoisomerase II/histidine kinase"/>
    <property type="match status" value="1"/>
</dbReference>
<dbReference type="EC" id="2.7.13.3" evidence="2"/>
<evidence type="ECO:0000256" key="6">
    <source>
        <dbReference type="ARBA" id="ARBA00022777"/>
    </source>
</evidence>
<dbReference type="SMART" id="SM00387">
    <property type="entry name" value="HATPase_c"/>
    <property type="match status" value="1"/>
</dbReference>
<dbReference type="EMBL" id="BONJ01000017">
    <property type="protein sequence ID" value="GIG14961.1"/>
    <property type="molecule type" value="Genomic_DNA"/>
</dbReference>
<evidence type="ECO:0000313" key="12">
    <source>
        <dbReference type="Proteomes" id="UP000660339"/>
    </source>
</evidence>
<dbReference type="Gene3D" id="3.30.565.10">
    <property type="entry name" value="Histidine kinase-like ATPase, C-terminal domain"/>
    <property type="match status" value="1"/>
</dbReference>
<dbReference type="InterPro" id="IPR050482">
    <property type="entry name" value="Sensor_HK_TwoCompSys"/>
</dbReference>
<dbReference type="PANTHER" id="PTHR24421">
    <property type="entry name" value="NITRATE/NITRITE SENSOR PROTEIN NARX-RELATED"/>
    <property type="match status" value="1"/>
</dbReference>
<comment type="caution">
    <text evidence="11">The sequence shown here is derived from an EMBL/GenBank/DDBJ whole genome shotgun (WGS) entry which is preliminary data.</text>
</comment>
<proteinExistence type="predicted"/>
<dbReference type="GO" id="GO:0046983">
    <property type="term" value="F:protein dimerization activity"/>
    <property type="evidence" value="ECO:0007669"/>
    <property type="project" value="InterPro"/>
</dbReference>
<organism evidence="11 12">
    <name type="scientific">Catellatospora methionotrophica</name>
    <dbReference type="NCBI Taxonomy" id="121620"/>
    <lineage>
        <taxon>Bacteria</taxon>
        <taxon>Bacillati</taxon>
        <taxon>Actinomycetota</taxon>
        <taxon>Actinomycetes</taxon>
        <taxon>Micromonosporales</taxon>
        <taxon>Micromonosporaceae</taxon>
        <taxon>Catellatospora</taxon>
    </lineage>
</organism>
<dbReference type="InterPro" id="IPR003594">
    <property type="entry name" value="HATPase_dom"/>
</dbReference>
<keyword evidence="4" id="KW-0808">Transferase</keyword>
<dbReference type="Proteomes" id="UP000660339">
    <property type="component" value="Unassembled WGS sequence"/>
</dbReference>
<dbReference type="Pfam" id="PF02518">
    <property type="entry name" value="HATPase_c"/>
    <property type="match status" value="1"/>
</dbReference>
<keyword evidence="5" id="KW-0547">Nucleotide-binding</keyword>
<dbReference type="AlphaFoldDB" id="A0A8J3LGX0"/>
<accession>A0A8J3LGX0</accession>
<evidence type="ECO:0000313" key="11">
    <source>
        <dbReference type="EMBL" id="GIG14961.1"/>
    </source>
</evidence>
<name>A0A8J3LGX0_9ACTN</name>
<keyword evidence="12" id="KW-1185">Reference proteome</keyword>
<dbReference type="GO" id="GO:0016020">
    <property type="term" value="C:membrane"/>
    <property type="evidence" value="ECO:0007669"/>
    <property type="project" value="InterPro"/>
</dbReference>
<protein>
    <recommendedName>
        <fullName evidence="2">histidine kinase</fullName>
        <ecNumber evidence="2">2.7.13.3</ecNumber>
    </recommendedName>
</protein>
<evidence type="ECO:0000256" key="8">
    <source>
        <dbReference type="ARBA" id="ARBA00023012"/>
    </source>
</evidence>
<evidence type="ECO:0000256" key="9">
    <source>
        <dbReference type="SAM" id="MobiDB-lite"/>
    </source>
</evidence>
<dbReference type="PANTHER" id="PTHR24421:SF10">
    <property type="entry name" value="NITRATE_NITRITE SENSOR PROTEIN NARQ"/>
    <property type="match status" value="1"/>
</dbReference>
<feature type="region of interest" description="Disordered" evidence="9">
    <location>
        <begin position="1"/>
        <end position="20"/>
    </location>
</feature>
<evidence type="ECO:0000256" key="2">
    <source>
        <dbReference type="ARBA" id="ARBA00012438"/>
    </source>
</evidence>
<dbReference type="Gene3D" id="1.20.5.1930">
    <property type="match status" value="1"/>
</dbReference>
<comment type="catalytic activity">
    <reaction evidence="1">
        <text>ATP + protein L-histidine = ADP + protein N-phospho-L-histidine.</text>
        <dbReference type="EC" id="2.7.13.3"/>
    </reaction>
</comment>
<dbReference type="GO" id="GO:0005524">
    <property type="term" value="F:ATP binding"/>
    <property type="evidence" value="ECO:0007669"/>
    <property type="project" value="UniProtKB-KW"/>
</dbReference>
<dbReference type="CDD" id="cd16917">
    <property type="entry name" value="HATPase_UhpB-NarQ-NarX-like"/>
    <property type="match status" value="1"/>
</dbReference>
<dbReference type="InterPro" id="IPR055558">
    <property type="entry name" value="DUF7134"/>
</dbReference>
<sequence>MCPTHALARSPTARRPSADGPYHRVVPGLSFWREPRPAPVPPRGRADYLLAAALVAATVAEGLLRPDLPIASLLLSAAFTATLPWRRERPLPMVLLAFGTGALVPLLTRDTVPDTYTMVYLLLLPYAVTRWGAGREIVLAAAGMLGCLGLSAATGTTGPADSLGGLAVVVAVAAAGLARRYRVRARVRELEQVKLLERERLARDLHDTVAHHVSAMAIRAQAGLALAPTRPEAATEALRVIEAEASRALAEMRGMVRVLREGEPASYAPEPGAADLHRLAGHNGAGLPVDVVVDGDLAALPAALGGALYRMAQESVTNAQRHARQATRVRVRVSVDDDVVRLRVGDDGAPARDTGRGYGLTGMSERARLLDGVLRAGPDPAGGWTVAVELPLAGAR</sequence>
<reference evidence="11" key="1">
    <citation type="submission" date="2021-01" db="EMBL/GenBank/DDBJ databases">
        <title>Whole genome shotgun sequence of Catellatospora methionotrophica NBRC 14553.</title>
        <authorList>
            <person name="Komaki H."/>
            <person name="Tamura T."/>
        </authorList>
    </citation>
    <scope>NUCLEOTIDE SEQUENCE</scope>
    <source>
        <strain evidence="11">NBRC 14553</strain>
    </source>
</reference>
<evidence type="ECO:0000256" key="3">
    <source>
        <dbReference type="ARBA" id="ARBA00022553"/>
    </source>
</evidence>
<feature type="domain" description="Histidine kinase/HSP90-like ATPase" evidence="10">
    <location>
        <begin position="303"/>
        <end position="394"/>
    </location>
</feature>
<evidence type="ECO:0000256" key="1">
    <source>
        <dbReference type="ARBA" id="ARBA00000085"/>
    </source>
</evidence>
<evidence type="ECO:0000256" key="7">
    <source>
        <dbReference type="ARBA" id="ARBA00022840"/>
    </source>
</evidence>
<keyword evidence="7" id="KW-0067">ATP-binding</keyword>
<keyword evidence="8" id="KW-0902">Two-component regulatory system</keyword>
<dbReference type="InterPro" id="IPR036890">
    <property type="entry name" value="HATPase_C_sf"/>
</dbReference>
<dbReference type="Pfam" id="PF23539">
    <property type="entry name" value="DUF7134"/>
    <property type="match status" value="1"/>
</dbReference>
<evidence type="ECO:0000259" key="10">
    <source>
        <dbReference type="SMART" id="SM00387"/>
    </source>
</evidence>
<dbReference type="GO" id="GO:0000155">
    <property type="term" value="F:phosphorelay sensor kinase activity"/>
    <property type="evidence" value="ECO:0007669"/>
    <property type="project" value="InterPro"/>
</dbReference>
<evidence type="ECO:0000256" key="4">
    <source>
        <dbReference type="ARBA" id="ARBA00022679"/>
    </source>
</evidence>
<evidence type="ECO:0000256" key="5">
    <source>
        <dbReference type="ARBA" id="ARBA00022741"/>
    </source>
</evidence>
<keyword evidence="3" id="KW-0597">Phosphoprotein</keyword>
<gene>
    <name evidence="11" type="ORF">Cme02nite_32930</name>
</gene>
<dbReference type="Pfam" id="PF07730">
    <property type="entry name" value="HisKA_3"/>
    <property type="match status" value="1"/>
</dbReference>
<keyword evidence="6 11" id="KW-0418">Kinase</keyword>
<dbReference type="InterPro" id="IPR011712">
    <property type="entry name" value="Sig_transdc_His_kin_sub3_dim/P"/>
</dbReference>